<accession>A0A8H3J376</accession>
<dbReference type="InterPro" id="IPR051091">
    <property type="entry name" value="O-Glucosyltr/Glycosyltrsf_90"/>
</dbReference>
<proteinExistence type="predicted"/>
<dbReference type="Proteomes" id="UP000664534">
    <property type="component" value="Unassembled WGS sequence"/>
</dbReference>
<evidence type="ECO:0000259" key="2">
    <source>
        <dbReference type="SMART" id="SM00672"/>
    </source>
</evidence>
<evidence type="ECO:0000313" key="3">
    <source>
        <dbReference type="EMBL" id="CAF9939879.1"/>
    </source>
</evidence>
<gene>
    <name evidence="3" type="ORF">IMSHALPRED_001670</name>
</gene>
<keyword evidence="1" id="KW-0732">Signal</keyword>
<dbReference type="OrthoDB" id="202415at2759"/>
<dbReference type="PANTHER" id="PTHR12203:SF107">
    <property type="entry name" value="GLYCOSYL TRANSFERASE CAP10 DOMAIN-CONTAINING PROTEIN"/>
    <property type="match status" value="1"/>
</dbReference>
<dbReference type="AlphaFoldDB" id="A0A8H3J376"/>
<feature type="chain" id="PRO_5034021429" description="Glycosyl transferase CAP10 domain-containing protein" evidence="1">
    <location>
        <begin position="20"/>
        <end position="421"/>
    </location>
</feature>
<comment type="caution">
    <text evidence="3">The sequence shown here is derived from an EMBL/GenBank/DDBJ whole genome shotgun (WGS) entry which is preliminary data.</text>
</comment>
<dbReference type="SMART" id="SM00672">
    <property type="entry name" value="CAP10"/>
    <property type="match status" value="1"/>
</dbReference>
<organism evidence="3 4">
    <name type="scientific">Imshaugia aleurites</name>
    <dbReference type="NCBI Taxonomy" id="172621"/>
    <lineage>
        <taxon>Eukaryota</taxon>
        <taxon>Fungi</taxon>
        <taxon>Dikarya</taxon>
        <taxon>Ascomycota</taxon>
        <taxon>Pezizomycotina</taxon>
        <taxon>Lecanoromycetes</taxon>
        <taxon>OSLEUM clade</taxon>
        <taxon>Lecanoromycetidae</taxon>
        <taxon>Lecanorales</taxon>
        <taxon>Lecanorineae</taxon>
        <taxon>Parmeliaceae</taxon>
        <taxon>Imshaugia</taxon>
    </lineage>
</organism>
<evidence type="ECO:0000256" key="1">
    <source>
        <dbReference type="SAM" id="SignalP"/>
    </source>
</evidence>
<dbReference type="EMBL" id="CAJPDT010000124">
    <property type="protein sequence ID" value="CAF9939879.1"/>
    <property type="molecule type" value="Genomic_DNA"/>
</dbReference>
<feature type="domain" description="Glycosyl transferase CAP10" evidence="2">
    <location>
        <begin position="154"/>
        <end position="390"/>
    </location>
</feature>
<protein>
    <recommendedName>
        <fullName evidence="2">Glycosyl transferase CAP10 domain-containing protein</fullName>
    </recommendedName>
</protein>
<sequence length="421" mass="48254">MRAATSWCLVLSLLLLTIALLSFNPTVRQLPHQLIFSQPVSYDRTASASWEFDPMSDGENYGLSDIQCSSAFPKLYTSVDEMVARHASNPIRAKDLDATMTGEHAVILPVKAMIYRGELFIIDDEGMTDWYGTRLFATLDSIHRALVAFPDRAQLPNCEFLISWGDRPALGAPVWGYTKKDTPDYYDAWLMPDFGFFSWPEPKTGAYTQVRRAMERMEVVLPFQNKVPKLVWRGALLNEDREKLLERSQDQDWADVRGINWEDKEDLEKNHLTLTEHCRYMFIAHASGLGWSGQGKYIRNCHSVVVSHTIEWREIYDSALVYSGPEQNAVRVADDWSDLEATMKTLLANTTTAERIADNAQFMLRERYLTPAAEACYWRKLIHGYASVSFDPELYEADGQTLRGVPYESFTLLRKVHWDAY</sequence>
<evidence type="ECO:0000313" key="4">
    <source>
        <dbReference type="Proteomes" id="UP000664534"/>
    </source>
</evidence>
<keyword evidence="4" id="KW-1185">Reference proteome</keyword>
<reference evidence="3" key="1">
    <citation type="submission" date="2021-03" db="EMBL/GenBank/DDBJ databases">
        <authorList>
            <person name="Tagirdzhanova G."/>
        </authorList>
    </citation>
    <scope>NUCLEOTIDE SEQUENCE</scope>
</reference>
<dbReference type="InterPro" id="IPR006598">
    <property type="entry name" value="CAP10"/>
</dbReference>
<dbReference type="Pfam" id="PF05686">
    <property type="entry name" value="Glyco_transf_90"/>
    <property type="match status" value="1"/>
</dbReference>
<name>A0A8H3J376_9LECA</name>
<feature type="signal peptide" evidence="1">
    <location>
        <begin position="1"/>
        <end position="19"/>
    </location>
</feature>
<dbReference type="PANTHER" id="PTHR12203">
    <property type="entry name" value="KDEL LYS-ASP-GLU-LEU CONTAINING - RELATED"/>
    <property type="match status" value="1"/>
</dbReference>